<dbReference type="AlphaFoldDB" id="A0A6N2MKZ4"/>
<gene>
    <name evidence="2" type="ORF">SVIM_LOCUS386814</name>
</gene>
<reference evidence="2" key="1">
    <citation type="submission" date="2019-03" db="EMBL/GenBank/DDBJ databases">
        <authorList>
            <person name="Mank J."/>
            <person name="Almeida P."/>
        </authorList>
    </citation>
    <scope>NUCLEOTIDE SEQUENCE</scope>
    <source>
        <strain evidence="2">78183</strain>
    </source>
</reference>
<feature type="domain" description="F-box associated beta-propeller type 3" evidence="1">
    <location>
        <begin position="106"/>
        <end position="229"/>
    </location>
</feature>
<dbReference type="Pfam" id="PF08268">
    <property type="entry name" value="FBA_3"/>
    <property type="match status" value="1"/>
</dbReference>
<organism evidence="2">
    <name type="scientific">Salix viminalis</name>
    <name type="common">Common osier</name>
    <name type="synonym">Basket willow</name>
    <dbReference type="NCBI Taxonomy" id="40686"/>
    <lineage>
        <taxon>Eukaryota</taxon>
        <taxon>Viridiplantae</taxon>
        <taxon>Streptophyta</taxon>
        <taxon>Embryophyta</taxon>
        <taxon>Tracheophyta</taxon>
        <taxon>Spermatophyta</taxon>
        <taxon>Magnoliopsida</taxon>
        <taxon>eudicotyledons</taxon>
        <taxon>Gunneridae</taxon>
        <taxon>Pentapetalae</taxon>
        <taxon>rosids</taxon>
        <taxon>fabids</taxon>
        <taxon>Malpighiales</taxon>
        <taxon>Salicaceae</taxon>
        <taxon>Saliceae</taxon>
        <taxon>Salix</taxon>
    </lineage>
</organism>
<name>A0A6N2MKZ4_SALVM</name>
<dbReference type="EMBL" id="CAADRP010001863">
    <property type="protein sequence ID" value="VFU54903.1"/>
    <property type="molecule type" value="Genomic_DNA"/>
</dbReference>
<accession>A0A6N2MKZ4</accession>
<dbReference type="InterPro" id="IPR013187">
    <property type="entry name" value="F-box-assoc_dom_typ3"/>
</dbReference>
<protein>
    <recommendedName>
        <fullName evidence="1">F-box associated beta-propeller type 3 domain-containing protein</fullName>
    </recommendedName>
</protein>
<proteinExistence type="predicted"/>
<evidence type="ECO:0000259" key="1">
    <source>
        <dbReference type="Pfam" id="PF08268"/>
    </source>
</evidence>
<evidence type="ECO:0000313" key="2">
    <source>
        <dbReference type="EMBL" id="VFU54903.1"/>
    </source>
</evidence>
<sequence length="253" mass="29090">MIGDSSLGFQALHYDRSQRKPRFLLQWRTSISALERRMPYCITYFDRHGGNMISPIQVKFSLSSGERRSSGGGEDGCRICGAVQFSGFANETIYWKIDRGKHQALHRQNDFIVSFNIRDEKFQTITHPADWRPETHRQWRSPVRISTQLVELRGHLYLVETAAFSYVAVWKLSDPGNSTWSKACTIDISKFHPSFVGEIQCVKGTEIIFNSCTRLLLYYDEKNKTSRRKMLPCSAANLTIYCESLTFPATQQV</sequence>